<gene>
    <name evidence="2" type="ORF">PsB1_1701</name>
</gene>
<dbReference type="EMBL" id="BPFZ01000010">
    <property type="protein sequence ID" value="GIU67547.1"/>
    <property type="molecule type" value="Genomic_DNA"/>
</dbReference>
<dbReference type="GO" id="GO:0016853">
    <property type="term" value="F:isomerase activity"/>
    <property type="evidence" value="ECO:0007669"/>
    <property type="project" value="UniProtKB-KW"/>
</dbReference>
<evidence type="ECO:0000259" key="1">
    <source>
        <dbReference type="Pfam" id="PF20409"/>
    </source>
</evidence>
<dbReference type="SUPFAM" id="SSF54427">
    <property type="entry name" value="NTF2-like"/>
    <property type="match status" value="1"/>
</dbReference>
<dbReference type="InterPro" id="IPR032710">
    <property type="entry name" value="NTF2-like_dom_sf"/>
</dbReference>
<evidence type="ECO:0000313" key="2">
    <source>
        <dbReference type="EMBL" id="GIU67547.1"/>
    </source>
</evidence>
<evidence type="ECO:0000313" key="3">
    <source>
        <dbReference type="Proteomes" id="UP001161064"/>
    </source>
</evidence>
<comment type="caution">
    <text evidence="2">The sequence shown here is derived from an EMBL/GenBank/DDBJ whole genome shotgun (WGS) entry which is preliminary data.</text>
</comment>
<dbReference type="Proteomes" id="UP001161064">
    <property type="component" value="Unassembled WGS sequence"/>
</dbReference>
<dbReference type="Pfam" id="PF20409">
    <property type="entry name" value="SnoaL_5"/>
    <property type="match status" value="1"/>
</dbReference>
<dbReference type="RefSeq" id="WP_284360480.1">
    <property type="nucleotide sequence ID" value="NZ_BPFZ01000010.1"/>
</dbReference>
<reference evidence="2" key="1">
    <citation type="submission" date="2021-05" db="EMBL/GenBank/DDBJ databases">
        <authorList>
            <person name="Tanabe Y."/>
        </authorList>
    </citation>
    <scope>NUCLEOTIDE SEQUENCE</scope>
    <source>
        <strain evidence="2">BOTRYCO-1</strain>
    </source>
</reference>
<reference evidence="2" key="2">
    <citation type="journal article" date="2023" name="ISME Commun">
        <title>Characterization of a bloom-associated alphaproteobacterial lineage, 'Candidatus Phycosocius': insights into freshwater algal-bacterial interactions.</title>
        <authorList>
            <person name="Tanabe Y."/>
            <person name="Yamaguchi H."/>
            <person name="Yoshida M."/>
            <person name="Kai A."/>
            <person name="Okazaki Y."/>
        </authorList>
    </citation>
    <scope>NUCLEOTIDE SEQUENCE</scope>
    <source>
        <strain evidence="2">BOTRYCO-1</strain>
    </source>
</reference>
<sequence length="117" mass="13113">MNTQEVAQAFTDMCKAGQSDEAGLKFWAENVRSIENMDGPMRVAEGIPALIAKGEWWYNAHEVHSVEAHGPYVNGDQFAVRFSMDVTNKESGERIAMDEIALYTVAGGKISEERFYY</sequence>
<keyword evidence="3" id="KW-1185">Reference proteome</keyword>
<feature type="domain" description="SnoaL-like" evidence="1">
    <location>
        <begin position="1"/>
        <end position="117"/>
    </location>
</feature>
<protein>
    <submittedName>
        <fullName evidence="2">Ketosteroid isomerase</fullName>
    </submittedName>
</protein>
<dbReference type="InterPro" id="IPR046860">
    <property type="entry name" value="SnoaL_5"/>
</dbReference>
<organism evidence="2 3">
    <name type="scientific">Candidatus Phycosocius spiralis</name>
    <dbReference type="NCBI Taxonomy" id="2815099"/>
    <lineage>
        <taxon>Bacteria</taxon>
        <taxon>Pseudomonadati</taxon>
        <taxon>Pseudomonadota</taxon>
        <taxon>Alphaproteobacteria</taxon>
        <taxon>Caulobacterales</taxon>
        <taxon>Caulobacterales incertae sedis</taxon>
        <taxon>Candidatus Phycosocius</taxon>
    </lineage>
</organism>
<name>A0ABQ4PWU6_9PROT</name>
<dbReference type="Gene3D" id="3.10.450.50">
    <property type="match status" value="1"/>
</dbReference>
<accession>A0ABQ4PWU6</accession>
<proteinExistence type="predicted"/>
<keyword evidence="2" id="KW-0413">Isomerase</keyword>